<feature type="region of interest" description="Disordered" evidence="1">
    <location>
        <begin position="219"/>
        <end position="241"/>
    </location>
</feature>
<proteinExistence type="predicted"/>
<protein>
    <submittedName>
        <fullName evidence="2">Uncharacterized protein</fullName>
    </submittedName>
</protein>
<dbReference type="Proteomes" id="UP000796880">
    <property type="component" value="Unassembled WGS sequence"/>
</dbReference>
<keyword evidence="3" id="KW-1185">Reference proteome</keyword>
<comment type="caution">
    <text evidence="2">The sequence shown here is derived from an EMBL/GenBank/DDBJ whole genome shotgun (WGS) entry which is preliminary data.</text>
</comment>
<sequence>MVRSMRGCPGMRANNSRTYTLIGFPLAFTLWGYKTIPPIAMMFEIKYKDITYPCLLNWITTGFATMKKLGHIFSKPNVISALEPTPFEMDFVRSIYWLIGRRPYDAPPIVEEKKNNDAAKESKRNDVNAMKKVGGKKKIHRDVPTASPTPHVNPKYRDVPTASPTPRANPESICHLFFHNICDRYKNGDDDVIGGDDYGMDHGGGDETINVEVQNNTEHVDTTSYSDVSRPTSPITLDHSI</sequence>
<organism evidence="2 3">
    <name type="scientific">Rhamnella rubrinervis</name>
    <dbReference type="NCBI Taxonomy" id="2594499"/>
    <lineage>
        <taxon>Eukaryota</taxon>
        <taxon>Viridiplantae</taxon>
        <taxon>Streptophyta</taxon>
        <taxon>Embryophyta</taxon>
        <taxon>Tracheophyta</taxon>
        <taxon>Spermatophyta</taxon>
        <taxon>Magnoliopsida</taxon>
        <taxon>eudicotyledons</taxon>
        <taxon>Gunneridae</taxon>
        <taxon>Pentapetalae</taxon>
        <taxon>rosids</taxon>
        <taxon>fabids</taxon>
        <taxon>Rosales</taxon>
        <taxon>Rhamnaceae</taxon>
        <taxon>rhamnoid group</taxon>
        <taxon>Rhamneae</taxon>
        <taxon>Rhamnella</taxon>
    </lineage>
</organism>
<reference evidence="2" key="1">
    <citation type="submission" date="2020-03" db="EMBL/GenBank/DDBJ databases">
        <title>A high-quality chromosome-level genome assembly of a woody plant with both climbing and erect habits, Rhamnella rubrinervis.</title>
        <authorList>
            <person name="Lu Z."/>
            <person name="Yang Y."/>
            <person name="Zhu X."/>
            <person name="Sun Y."/>
        </authorList>
    </citation>
    <scope>NUCLEOTIDE SEQUENCE</scope>
    <source>
        <strain evidence="2">BYM</strain>
        <tissue evidence="2">Leaf</tissue>
    </source>
</reference>
<gene>
    <name evidence="2" type="ORF">FNV43_RR16912</name>
</gene>
<dbReference type="OrthoDB" id="1194650at2759"/>
<evidence type="ECO:0000313" key="2">
    <source>
        <dbReference type="EMBL" id="KAF3442994.1"/>
    </source>
</evidence>
<evidence type="ECO:0000256" key="1">
    <source>
        <dbReference type="SAM" id="MobiDB-lite"/>
    </source>
</evidence>
<feature type="compositionally biased region" description="Polar residues" evidence="1">
    <location>
        <begin position="219"/>
        <end position="235"/>
    </location>
</feature>
<accession>A0A8K0GZN3</accession>
<evidence type="ECO:0000313" key="3">
    <source>
        <dbReference type="Proteomes" id="UP000796880"/>
    </source>
</evidence>
<name>A0A8K0GZN3_9ROSA</name>
<feature type="region of interest" description="Disordered" evidence="1">
    <location>
        <begin position="133"/>
        <end position="167"/>
    </location>
</feature>
<dbReference type="AlphaFoldDB" id="A0A8K0GZN3"/>
<dbReference type="EMBL" id="VOIH02000007">
    <property type="protein sequence ID" value="KAF3442994.1"/>
    <property type="molecule type" value="Genomic_DNA"/>
</dbReference>